<dbReference type="OrthoDB" id="386550at2759"/>
<proteinExistence type="predicted"/>
<evidence type="ECO:0000313" key="3">
    <source>
        <dbReference type="Proteomes" id="UP000006319"/>
    </source>
</evidence>
<keyword evidence="1" id="KW-0812">Transmembrane</keyword>
<keyword evidence="1" id="KW-1133">Transmembrane helix</keyword>
<accession>K6V0L7</accession>
<keyword evidence="3" id="KW-1185">Reference proteome</keyword>
<dbReference type="KEGG" id="pcy:PCYB_134340"/>
<name>K6V0L7_PLACD</name>
<dbReference type="Proteomes" id="UP000006319">
    <property type="component" value="Chromosome 13"/>
</dbReference>
<feature type="transmembrane region" description="Helical" evidence="1">
    <location>
        <begin position="44"/>
        <end position="65"/>
    </location>
</feature>
<reference evidence="2 3" key="1">
    <citation type="journal article" date="2012" name="Nat. Genet.">
        <title>Plasmodium cynomolgi genome sequences provide insight into Plasmodium vivax and the monkey malaria clade.</title>
        <authorList>
            <person name="Tachibana S."/>
            <person name="Sullivan S.A."/>
            <person name="Kawai S."/>
            <person name="Nakamura S."/>
            <person name="Kim H.R."/>
            <person name="Goto N."/>
            <person name="Arisue N."/>
            <person name="Palacpac N.M.Q."/>
            <person name="Honma H."/>
            <person name="Yagi M."/>
            <person name="Tougan T."/>
            <person name="Katakai Y."/>
            <person name="Kaneko O."/>
            <person name="Mita T."/>
            <person name="Kita K."/>
            <person name="Yasutomi Y."/>
            <person name="Sutton P.L."/>
            <person name="Shakhbatyan R."/>
            <person name="Horii T."/>
            <person name="Yasunaga T."/>
            <person name="Barnwell J.W."/>
            <person name="Escalante A.A."/>
            <person name="Carlton J.M."/>
            <person name="Tanabe K."/>
        </authorList>
    </citation>
    <scope>NUCLEOTIDE SEQUENCE [LARGE SCALE GENOMIC DNA]</scope>
    <source>
        <strain evidence="2 3">B</strain>
    </source>
</reference>
<evidence type="ECO:0000313" key="2">
    <source>
        <dbReference type="EMBL" id="GAB68560.1"/>
    </source>
</evidence>
<dbReference type="OMA" id="YLYCFCK"/>
<sequence>MEFLKNMFQELLKKKDQLMQCSKLSVLLSDPFTFFFMYVNKKHALIMCIFMFVLTSIMTYLYCFCKGYETRRSPRIHKMSKKVR</sequence>
<protein>
    <submittedName>
        <fullName evidence="2">Uncharacterized protein</fullName>
    </submittedName>
</protein>
<dbReference type="AlphaFoldDB" id="K6V0L7"/>
<evidence type="ECO:0000256" key="1">
    <source>
        <dbReference type="SAM" id="Phobius"/>
    </source>
</evidence>
<dbReference type="RefSeq" id="XP_004224507.1">
    <property type="nucleotide sequence ID" value="XM_004224459.1"/>
</dbReference>
<keyword evidence="1" id="KW-0472">Membrane</keyword>
<dbReference type="VEuPathDB" id="PlasmoDB:PCYB_134340"/>
<dbReference type="GeneID" id="14694938"/>
<gene>
    <name evidence="2" type="ORF">PCYB_134340</name>
</gene>
<dbReference type="EMBL" id="DF157105">
    <property type="protein sequence ID" value="GAB68560.1"/>
    <property type="molecule type" value="Genomic_DNA"/>
</dbReference>
<organism evidence="2 3">
    <name type="scientific">Plasmodium cynomolgi (strain B)</name>
    <dbReference type="NCBI Taxonomy" id="1120755"/>
    <lineage>
        <taxon>Eukaryota</taxon>
        <taxon>Sar</taxon>
        <taxon>Alveolata</taxon>
        <taxon>Apicomplexa</taxon>
        <taxon>Aconoidasida</taxon>
        <taxon>Haemosporida</taxon>
        <taxon>Plasmodiidae</taxon>
        <taxon>Plasmodium</taxon>
        <taxon>Plasmodium (Plasmodium)</taxon>
    </lineage>
</organism>